<feature type="domain" description="Metallo-beta-lactamase" evidence="7">
    <location>
        <begin position="433"/>
        <end position="636"/>
    </location>
</feature>
<dbReference type="EMBL" id="CP093361">
    <property type="protein sequence ID" value="UQS86470.1"/>
    <property type="molecule type" value="Genomic_DNA"/>
</dbReference>
<feature type="transmembrane region" description="Helical" evidence="6">
    <location>
        <begin position="253"/>
        <end position="280"/>
    </location>
</feature>
<dbReference type="NCBIfam" id="TIGR00361">
    <property type="entry name" value="ComEC_Rec2"/>
    <property type="match status" value="1"/>
</dbReference>
<evidence type="ECO:0000313" key="8">
    <source>
        <dbReference type="EMBL" id="UQS86470.1"/>
    </source>
</evidence>
<dbReference type="InterPro" id="IPR036866">
    <property type="entry name" value="RibonucZ/Hydroxyglut_hydro"/>
</dbReference>
<evidence type="ECO:0000256" key="3">
    <source>
        <dbReference type="ARBA" id="ARBA00022692"/>
    </source>
</evidence>
<protein>
    <submittedName>
        <fullName evidence="8">DNA internalization-related competence protein ComEC/Rec2</fullName>
    </submittedName>
</protein>
<feature type="transmembrane region" description="Helical" evidence="6">
    <location>
        <begin position="175"/>
        <end position="197"/>
    </location>
</feature>
<evidence type="ECO:0000256" key="6">
    <source>
        <dbReference type="SAM" id="Phobius"/>
    </source>
</evidence>
<dbReference type="NCBIfam" id="TIGR00360">
    <property type="entry name" value="ComEC_N-term"/>
    <property type="match status" value="1"/>
</dbReference>
<sequence length="685" mass="77412">MICTLNVRQGNQNQLVVDGQRVVTLRVQPDQITIQPDYYYGKATIWGSKKQVLFSGSINESSLLHHGEASKQSFLMVVNAEIKEIDSATNRNQFDARRYYAVQGIQNSIKIKKIINITDAPNFNLVDAIHSFRFGLINYAEKLPKPLNLYALSLIIGEMNADVYDEIVGIKQLGLIHLFSISGLHVYYFISILERILIYLRLRREHYQILIMFILPLYFIFSGSSVGLLRAVLMVESGLIARYFKLRVAGIDIWSIALIINLILVPQMTIQFGSQLSYALSFGLIFTNKMGFFKQTVLMNMLSIPFVIFHVYEWHILTFMANLLILPLFSIIIFPVVIIGMAVFPFMPLLSIWLAQFLSIFDLVVNWMGALPGNVLFGKPPVLISAILFILTLILVNKPNVKSWTILISVYLFTFLMIHFPITGEVSYFDVGQGDSFLIRSPFNRSINLIDTGGKVIFGKQQVQTKFNAEKTSINYLKSIGINRIDNLFITHQDADHCGDLPAFLTKMKVNNLVIPIGMQNNRNFMAKISGKMGKTKLLLASSGMEFANRTIKVYHPFDSGMGANEDSLVLGSKINNINWIFTGDLDQNGEKQVISKYPELRADVLKAGHHGSKTSSAPEFLNQLSPKVAIISAGRNNRYGHPNSDVIKLFNQKRIKIYNTQIDGMISYHYGGFNGGEFKTYMER</sequence>
<gene>
    <name evidence="8" type="ORF">MOO44_06135</name>
</gene>
<evidence type="ECO:0000259" key="7">
    <source>
        <dbReference type="SMART" id="SM00849"/>
    </source>
</evidence>
<dbReference type="Proteomes" id="UP000831181">
    <property type="component" value="Chromosome"/>
</dbReference>
<feature type="transmembrane region" description="Helical" evidence="6">
    <location>
        <begin position="209"/>
        <end position="233"/>
    </location>
</feature>
<accession>A0A976RRL6</accession>
<organism evidence="8 9">
    <name type="scientific">Nicoliella spurrieriana</name>
    <dbReference type="NCBI Taxonomy" id="2925830"/>
    <lineage>
        <taxon>Bacteria</taxon>
        <taxon>Bacillati</taxon>
        <taxon>Bacillota</taxon>
        <taxon>Bacilli</taxon>
        <taxon>Lactobacillales</taxon>
        <taxon>Lactobacillaceae</taxon>
        <taxon>Nicoliella</taxon>
    </lineage>
</organism>
<dbReference type="RefSeq" id="WP_260116273.1">
    <property type="nucleotide sequence ID" value="NZ_CP093361.1"/>
</dbReference>
<dbReference type="Pfam" id="PF00753">
    <property type="entry name" value="Lactamase_B"/>
    <property type="match status" value="1"/>
</dbReference>
<dbReference type="KEGG" id="lbe:MOO44_06135"/>
<reference evidence="8" key="1">
    <citation type="journal article" date="2022" name="Int. J. Syst. Evol. Microbiol.">
        <title>Apilactobacillus apisilvae sp. nov., Nicolia spurrieriana gen. nov. sp. nov., Bombilactobacillus folatiphilus sp. nov. and Bombilactobacillus thymidiniphilus sp. nov., four new lactic acid bacterial isolates from stingless bees Tetragonula carbonaria and Austroplebeia australis.</title>
        <authorList>
            <person name="Oliphant S.A."/>
            <person name="Watson-Haigh N.S."/>
            <person name="Sumby K.M."/>
            <person name="Gardner J."/>
            <person name="Groom S."/>
            <person name="Jiranek V."/>
        </authorList>
    </citation>
    <scope>NUCLEOTIDE SEQUENCE</scope>
    <source>
        <strain evidence="8">SGEP1_A5</strain>
    </source>
</reference>
<evidence type="ECO:0000313" key="9">
    <source>
        <dbReference type="Proteomes" id="UP000831181"/>
    </source>
</evidence>
<name>A0A976RRL6_9LACO</name>
<evidence type="ECO:0000256" key="2">
    <source>
        <dbReference type="ARBA" id="ARBA00022475"/>
    </source>
</evidence>
<dbReference type="InterPro" id="IPR052159">
    <property type="entry name" value="Competence_DNA_uptake"/>
</dbReference>
<dbReference type="InterPro" id="IPR035681">
    <property type="entry name" value="ComA-like_MBL"/>
</dbReference>
<dbReference type="AlphaFoldDB" id="A0A976RRL6"/>
<proteinExistence type="predicted"/>
<keyword evidence="4 6" id="KW-1133">Transmembrane helix</keyword>
<keyword evidence="2" id="KW-1003">Cell membrane</keyword>
<dbReference type="PANTHER" id="PTHR30619:SF1">
    <property type="entry name" value="RECOMBINATION PROTEIN 2"/>
    <property type="match status" value="1"/>
</dbReference>
<dbReference type="GO" id="GO:0005886">
    <property type="term" value="C:plasma membrane"/>
    <property type="evidence" value="ECO:0007669"/>
    <property type="project" value="UniProtKB-SubCell"/>
</dbReference>
<keyword evidence="9" id="KW-1185">Reference proteome</keyword>
<feature type="transmembrane region" description="Helical" evidence="6">
    <location>
        <begin position="351"/>
        <end position="370"/>
    </location>
</feature>
<dbReference type="PANTHER" id="PTHR30619">
    <property type="entry name" value="DNA INTERNALIZATION/COMPETENCE PROTEIN COMEC/REC2"/>
    <property type="match status" value="1"/>
</dbReference>
<dbReference type="InterPro" id="IPR004797">
    <property type="entry name" value="Competence_ComEC/Rec2"/>
</dbReference>
<dbReference type="InterPro" id="IPR004477">
    <property type="entry name" value="ComEC_N"/>
</dbReference>
<dbReference type="Gene3D" id="3.60.15.10">
    <property type="entry name" value="Ribonuclease Z/Hydroxyacylglutathione hydrolase-like"/>
    <property type="match status" value="1"/>
</dbReference>
<dbReference type="SMART" id="SM00849">
    <property type="entry name" value="Lactamase_B"/>
    <property type="match status" value="1"/>
</dbReference>
<dbReference type="Pfam" id="PF03772">
    <property type="entry name" value="Competence"/>
    <property type="match status" value="1"/>
</dbReference>
<feature type="transmembrane region" description="Helical" evidence="6">
    <location>
        <begin position="403"/>
        <end position="422"/>
    </location>
</feature>
<feature type="transmembrane region" description="Helical" evidence="6">
    <location>
        <begin position="324"/>
        <end position="344"/>
    </location>
</feature>
<feature type="transmembrane region" description="Helical" evidence="6">
    <location>
        <begin position="376"/>
        <end position="396"/>
    </location>
</feature>
<evidence type="ECO:0000256" key="1">
    <source>
        <dbReference type="ARBA" id="ARBA00004651"/>
    </source>
</evidence>
<dbReference type="GO" id="GO:0030420">
    <property type="term" value="P:establishment of competence for transformation"/>
    <property type="evidence" value="ECO:0007669"/>
    <property type="project" value="InterPro"/>
</dbReference>
<dbReference type="SUPFAM" id="SSF56281">
    <property type="entry name" value="Metallo-hydrolase/oxidoreductase"/>
    <property type="match status" value="1"/>
</dbReference>
<comment type="subcellular location">
    <subcellularLocation>
        <location evidence="1">Cell membrane</location>
        <topology evidence="1">Multi-pass membrane protein</topology>
    </subcellularLocation>
</comment>
<keyword evidence="3 6" id="KW-0812">Transmembrane</keyword>
<evidence type="ECO:0000256" key="5">
    <source>
        <dbReference type="ARBA" id="ARBA00023136"/>
    </source>
</evidence>
<evidence type="ECO:0000256" key="4">
    <source>
        <dbReference type="ARBA" id="ARBA00022989"/>
    </source>
</evidence>
<keyword evidence="5 6" id="KW-0472">Membrane</keyword>
<dbReference type="InterPro" id="IPR001279">
    <property type="entry name" value="Metallo-B-lactamas"/>
</dbReference>
<dbReference type="CDD" id="cd07731">
    <property type="entry name" value="ComA-like_MBL-fold"/>
    <property type="match status" value="1"/>
</dbReference>